<proteinExistence type="predicted"/>
<accession>A0ABW2LUH2</accession>
<dbReference type="Proteomes" id="UP001596550">
    <property type="component" value="Unassembled WGS sequence"/>
</dbReference>
<protein>
    <submittedName>
        <fullName evidence="1">Uncharacterized protein</fullName>
    </submittedName>
</protein>
<keyword evidence="2" id="KW-1185">Reference proteome</keyword>
<name>A0ABW2LUH2_9FLAO</name>
<gene>
    <name evidence="1" type="ORF">ACFQO9_05400</name>
</gene>
<reference evidence="2" key="1">
    <citation type="journal article" date="2019" name="Int. J. Syst. Evol. Microbiol.">
        <title>The Global Catalogue of Microorganisms (GCM) 10K type strain sequencing project: providing services to taxonomists for standard genome sequencing and annotation.</title>
        <authorList>
            <consortium name="The Broad Institute Genomics Platform"/>
            <consortium name="The Broad Institute Genome Sequencing Center for Infectious Disease"/>
            <person name="Wu L."/>
            <person name="Ma J."/>
        </authorList>
    </citation>
    <scope>NUCLEOTIDE SEQUENCE [LARGE SCALE GENOMIC DNA]</scope>
    <source>
        <strain evidence="2">CCUG 54781</strain>
    </source>
</reference>
<comment type="caution">
    <text evidence="1">The sequence shown here is derived from an EMBL/GenBank/DDBJ whole genome shotgun (WGS) entry which is preliminary data.</text>
</comment>
<evidence type="ECO:0000313" key="2">
    <source>
        <dbReference type="Proteomes" id="UP001596550"/>
    </source>
</evidence>
<sequence length="49" mass="6102">MKKKIFIVILVILILSLLLVEYQKGEVIETWGRNRTINWEWDWRNLWPF</sequence>
<organism evidence="1 2">
    <name type="scientific">Chryseobacterium zhengzhouense</name>
    <dbReference type="NCBI Taxonomy" id="1636086"/>
    <lineage>
        <taxon>Bacteria</taxon>
        <taxon>Pseudomonadati</taxon>
        <taxon>Bacteroidota</taxon>
        <taxon>Flavobacteriia</taxon>
        <taxon>Flavobacteriales</taxon>
        <taxon>Weeksellaceae</taxon>
        <taxon>Chryseobacterium group</taxon>
        <taxon>Chryseobacterium</taxon>
    </lineage>
</organism>
<evidence type="ECO:0000313" key="1">
    <source>
        <dbReference type="EMBL" id="MFC7346156.1"/>
    </source>
</evidence>
<dbReference type="EMBL" id="JBHTCR010000002">
    <property type="protein sequence ID" value="MFC7346156.1"/>
    <property type="molecule type" value="Genomic_DNA"/>
</dbReference>
<dbReference type="RefSeq" id="WP_378174929.1">
    <property type="nucleotide sequence ID" value="NZ_JBHTCR010000002.1"/>
</dbReference>